<dbReference type="InterPro" id="IPR000465">
    <property type="entry name" value="XPA/RAD14"/>
</dbReference>
<dbReference type="GO" id="GO:0070914">
    <property type="term" value="P:UV-damage excision repair"/>
    <property type="evidence" value="ECO:0007669"/>
    <property type="project" value="TreeGrafter"/>
</dbReference>
<dbReference type="EMBL" id="JAGDFL010000239">
    <property type="protein sequence ID" value="KAG7394870.1"/>
    <property type="molecule type" value="Genomic_DNA"/>
</dbReference>
<dbReference type="Pfam" id="PF05181">
    <property type="entry name" value="XPA_C"/>
    <property type="match status" value="1"/>
</dbReference>
<dbReference type="GO" id="GO:0003684">
    <property type="term" value="F:damaged DNA binding"/>
    <property type="evidence" value="ECO:0007669"/>
    <property type="project" value="InterPro"/>
</dbReference>
<evidence type="ECO:0000313" key="3">
    <source>
        <dbReference type="EMBL" id="KAG7394870.1"/>
    </source>
</evidence>
<evidence type="ECO:0000259" key="2">
    <source>
        <dbReference type="Pfam" id="PF05181"/>
    </source>
</evidence>
<dbReference type="InterPro" id="IPR022656">
    <property type="entry name" value="XPA_C"/>
</dbReference>
<dbReference type="GO" id="GO:0000715">
    <property type="term" value="P:nucleotide-excision repair, DNA damage recognition"/>
    <property type="evidence" value="ECO:0007669"/>
    <property type="project" value="TreeGrafter"/>
</dbReference>
<protein>
    <recommendedName>
        <fullName evidence="2">XPA C-terminal domain-containing protein</fullName>
    </recommendedName>
</protein>
<dbReference type="GO" id="GO:0006284">
    <property type="term" value="P:base-excision repair"/>
    <property type="evidence" value="ECO:0007669"/>
    <property type="project" value="TreeGrafter"/>
</dbReference>
<evidence type="ECO:0000313" key="4">
    <source>
        <dbReference type="Proteomes" id="UP000693981"/>
    </source>
</evidence>
<feature type="region of interest" description="Disordered" evidence="1">
    <location>
        <begin position="148"/>
        <end position="171"/>
    </location>
</feature>
<keyword evidence="4" id="KW-1185">Reference proteome</keyword>
<feature type="domain" description="XPA C-terminal" evidence="2">
    <location>
        <begin position="54"/>
        <end position="97"/>
    </location>
</feature>
<gene>
    <name evidence="3" type="ORF">PHYBOEH_004523</name>
</gene>
<proteinExistence type="predicted"/>
<dbReference type="OrthoDB" id="5368863at2759"/>
<dbReference type="Proteomes" id="UP000693981">
    <property type="component" value="Unassembled WGS sequence"/>
</dbReference>
<evidence type="ECO:0000256" key="1">
    <source>
        <dbReference type="SAM" id="MobiDB-lite"/>
    </source>
</evidence>
<comment type="caution">
    <text evidence="3">The sequence shown here is derived from an EMBL/GenBank/DDBJ whole genome shotgun (WGS) entry which is preliminary data.</text>
</comment>
<dbReference type="AlphaFoldDB" id="A0A8T1WSZ6"/>
<reference evidence="3" key="1">
    <citation type="submission" date="2021-02" db="EMBL/GenBank/DDBJ databases">
        <authorList>
            <person name="Palmer J.M."/>
        </authorList>
    </citation>
    <scope>NUCLEOTIDE SEQUENCE</scope>
    <source>
        <strain evidence="3">SCRP23</strain>
    </source>
</reference>
<dbReference type="PANTHER" id="PTHR10142">
    <property type="entry name" value="DNA REPAIR PROTEIN COMPLEMENTING XP-A CELLS"/>
    <property type="match status" value="1"/>
</dbReference>
<dbReference type="GO" id="GO:0000110">
    <property type="term" value="C:nucleotide-excision repair factor 1 complex"/>
    <property type="evidence" value="ECO:0007669"/>
    <property type="project" value="TreeGrafter"/>
</dbReference>
<sequence>MPPSQPAAAPDLSVGRCDECKEDSLYLDPLLLEHFSLSVCVTCKQDQTLRTGAFELLSKARARAEYALPDSAFCGLAHLAKPNPHHEAFAPLQLYLRRALLQEAYRLYGGEEGLQREKQKRKKRAFRSAAGRTKHLLKRKHLLTLDKSDGDAVEAEKETTDKQQKKKEYVPVADRDHKHAFSAEEFDQDAAVWVKKCGCGMQVQFEKW</sequence>
<accession>A0A8T1WSZ6</accession>
<name>A0A8T1WSZ6_9STRA</name>
<dbReference type="PANTHER" id="PTHR10142:SF0">
    <property type="entry name" value="DNA REPAIR PROTEIN COMPLEMENTING XP-A CELLS"/>
    <property type="match status" value="1"/>
</dbReference>
<organism evidence="3 4">
    <name type="scientific">Phytophthora boehmeriae</name>
    <dbReference type="NCBI Taxonomy" id="109152"/>
    <lineage>
        <taxon>Eukaryota</taxon>
        <taxon>Sar</taxon>
        <taxon>Stramenopiles</taxon>
        <taxon>Oomycota</taxon>
        <taxon>Peronosporomycetes</taxon>
        <taxon>Peronosporales</taxon>
        <taxon>Peronosporaceae</taxon>
        <taxon>Phytophthora</taxon>
    </lineage>
</organism>
<dbReference type="GO" id="GO:1901255">
    <property type="term" value="P:nucleotide-excision repair involved in interstrand cross-link repair"/>
    <property type="evidence" value="ECO:0007669"/>
    <property type="project" value="TreeGrafter"/>
</dbReference>